<dbReference type="EMBL" id="BSFE01000003">
    <property type="protein sequence ID" value="GLK52001.1"/>
    <property type="molecule type" value="Genomic_DNA"/>
</dbReference>
<dbReference type="Gene3D" id="3.40.50.10890">
    <property type="match status" value="1"/>
</dbReference>
<evidence type="ECO:0000259" key="2">
    <source>
        <dbReference type="SMART" id="SM00849"/>
    </source>
</evidence>
<comment type="caution">
    <text evidence="4">The sequence shown here is derived from an EMBL/GenBank/DDBJ whole genome shotgun (WGS) entry which is preliminary data.</text>
</comment>
<dbReference type="SUPFAM" id="SSF56281">
    <property type="entry name" value="Metallo-hydrolase/oxidoreductase"/>
    <property type="match status" value="1"/>
</dbReference>
<evidence type="ECO:0000259" key="3">
    <source>
        <dbReference type="SMART" id="SM01027"/>
    </source>
</evidence>
<keyword evidence="1" id="KW-0378">Hydrolase</keyword>
<accession>A0A9W6MNJ7</accession>
<keyword evidence="5" id="KW-1185">Reference proteome</keyword>
<dbReference type="SMART" id="SM01027">
    <property type="entry name" value="Beta-Casp"/>
    <property type="match status" value="1"/>
</dbReference>
<dbReference type="CDD" id="cd16295">
    <property type="entry name" value="TTHA0252-CPSF-like_MBL-fold"/>
    <property type="match status" value="1"/>
</dbReference>
<dbReference type="PANTHER" id="PTHR11203">
    <property type="entry name" value="CLEAVAGE AND POLYADENYLATION SPECIFICITY FACTOR FAMILY MEMBER"/>
    <property type="match status" value="1"/>
</dbReference>
<reference evidence="4" key="1">
    <citation type="journal article" date="2014" name="Int. J. Syst. Evol. Microbiol.">
        <title>Complete genome sequence of Corynebacterium casei LMG S-19264T (=DSM 44701T), isolated from a smear-ripened cheese.</title>
        <authorList>
            <consortium name="US DOE Joint Genome Institute (JGI-PGF)"/>
            <person name="Walter F."/>
            <person name="Albersmeier A."/>
            <person name="Kalinowski J."/>
            <person name="Ruckert C."/>
        </authorList>
    </citation>
    <scope>NUCLEOTIDE SEQUENCE</scope>
    <source>
        <strain evidence="4">VKM B-1513</strain>
    </source>
</reference>
<organism evidence="4 5">
    <name type="scientific">Maricaulis virginensis</name>
    <dbReference type="NCBI Taxonomy" id="144022"/>
    <lineage>
        <taxon>Bacteria</taxon>
        <taxon>Pseudomonadati</taxon>
        <taxon>Pseudomonadota</taxon>
        <taxon>Alphaproteobacteria</taxon>
        <taxon>Maricaulales</taxon>
        <taxon>Maricaulaceae</taxon>
        <taxon>Maricaulis</taxon>
    </lineage>
</organism>
<feature type="domain" description="Beta-Casp" evidence="3">
    <location>
        <begin position="250"/>
        <end position="369"/>
    </location>
</feature>
<dbReference type="AlphaFoldDB" id="A0A9W6MNJ7"/>
<evidence type="ECO:0000313" key="5">
    <source>
        <dbReference type="Proteomes" id="UP001143486"/>
    </source>
</evidence>
<dbReference type="Proteomes" id="UP001143486">
    <property type="component" value="Unassembled WGS sequence"/>
</dbReference>
<gene>
    <name evidence="4" type="ORF">GCM10017621_15090</name>
</gene>
<dbReference type="Gene3D" id="3.60.15.10">
    <property type="entry name" value="Ribonuclease Z/Hydroxyacylglutathione hydrolase-like"/>
    <property type="match status" value="1"/>
</dbReference>
<proteinExistence type="predicted"/>
<sequence length="454" mass="50493">MEKLELTFLGAAGTVTGSRHLLSSAGRDILLDCGMFQGRRDIRTRNWSGFGIDPARIDAIAMSHAHLDHSGYIPRLIKDGYRGPVLCTPPTLDLCEILLTDSGYLQERDAEYANRKRFSRHDPALPLYTEEDAKAAMEQFDSVEFGETVEPVPGARLVFRRAGHILGAATVTLDWQGRRVVFSGDLGREDDPLLPDPDPVDRADFLLLETTYGDRLHERRDVADLLHDVVERTVRRGGTVIIPAFAVGRAQLLTWHLWRLKCAGRLDSIPVYLDSPMAIDASILLNRHVGEHKLSAADARAMGRMIEYVRDTERSKELTADPMPKIIIAASGMVTGGRVQHHLKAYAPHRRNTILFSGFQAPGTPGAAILAGADEIRLHGRTVPIEAEVADLPMLSAHADADGLMSWLRRFEQPPRRTFLVHGEPQASRALRDRIEHELGWDCHIPDHGERVAL</sequence>
<dbReference type="PANTHER" id="PTHR11203:SF37">
    <property type="entry name" value="INTEGRATOR COMPLEX SUBUNIT 11"/>
    <property type="match status" value="1"/>
</dbReference>
<dbReference type="RefSeq" id="WP_271186365.1">
    <property type="nucleotide sequence ID" value="NZ_BSFE01000003.1"/>
</dbReference>
<evidence type="ECO:0000313" key="4">
    <source>
        <dbReference type="EMBL" id="GLK52001.1"/>
    </source>
</evidence>
<dbReference type="SMART" id="SM00849">
    <property type="entry name" value="Lactamase_B"/>
    <property type="match status" value="1"/>
</dbReference>
<dbReference type="InterPro" id="IPR022712">
    <property type="entry name" value="Beta_Casp"/>
</dbReference>
<dbReference type="Pfam" id="PF10996">
    <property type="entry name" value="Beta-Casp"/>
    <property type="match status" value="1"/>
</dbReference>
<dbReference type="InterPro" id="IPR001279">
    <property type="entry name" value="Metallo-B-lactamas"/>
</dbReference>
<reference evidence="4" key="2">
    <citation type="submission" date="2023-01" db="EMBL/GenBank/DDBJ databases">
        <authorList>
            <person name="Sun Q."/>
            <person name="Evtushenko L."/>
        </authorList>
    </citation>
    <scope>NUCLEOTIDE SEQUENCE</scope>
    <source>
        <strain evidence="4">VKM B-1513</strain>
    </source>
</reference>
<protein>
    <submittedName>
        <fullName evidence="4">MBL fold metallo-hydrolase</fullName>
    </submittedName>
</protein>
<dbReference type="GO" id="GO:0004521">
    <property type="term" value="F:RNA endonuclease activity"/>
    <property type="evidence" value="ECO:0007669"/>
    <property type="project" value="TreeGrafter"/>
</dbReference>
<dbReference type="Pfam" id="PF12706">
    <property type="entry name" value="Lactamase_B_2"/>
    <property type="match status" value="1"/>
</dbReference>
<feature type="domain" description="Metallo-beta-lactamase" evidence="2">
    <location>
        <begin position="16"/>
        <end position="238"/>
    </location>
</feature>
<dbReference type="InterPro" id="IPR011108">
    <property type="entry name" value="RMMBL"/>
</dbReference>
<dbReference type="InterPro" id="IPR036866">
    <property type="entry name" value="RibonucZ/Hydroxyglut_hydro"/>
</dbReference>
<name>A0A9W6MNJ7_9PROT</name>
<evidence type="ECO:0000256" key="1">
    <source>
        <dbReference type="ARBA" id="ARBA00022801"/>
    </source>
</evidence>
<dbReference type="InterPro" id="IPR050698">
    <property type="entry name" value="MBL"/>
</dbReference>
<dbReference type="Pfam" id="PF07521">
    <property type="entry name" value="RMMBL"/>
    <property type="match status" value="1"/>
</dbReference>
<dbReference type="GO" id="GO:0016787">
    <property type="term" value="F:hydrolase activity"/>
    <property type="evidence" value="ECO:0007669"/>
    <property type="project" value="UniProtKB-KW"/>
</dbReference>